<evidence type="ECO:0000256" key="2">
    <source>
        <dbReference type="SAM" id="SignalP"/>
    </source>
</evidence>
<sequence length="1117" mass="123126">MVFLKSLLSVALASGLTALAVLPGASAQLVSTGLSVTLNGVDYFMSPYSSGNVTISPTAFSTVSSVYGFKPVSVVQDSMAVTNLSTLFDSWLSADDVFQSAFAQAVFLAGVGVTCETKEGSVLVAPLDNTAIPSGPYFLEMSTGSLYPVYRLYSDFAGAFMQSLLQKPDGTFQPLSAQVDGAASLTVGVPSRLYYTKTADKPLAGVRIGVKDIYSLAGVAQSNGNRAWYNLYPANEVTGTAISRLIAAGAQIVGLQSTSQFANGESATADWVDYHSPFNPRGDGYQDPSSSSSGAGASIGSYEWLDIAIGSDTGGSIRGPSGVQGLFGNRPSHGLVSLDNVMPLSPVLDTAGFLTRDPYLWDVANQVLYGSNYTSLSGKKPNYPKNIYTISFPTSNTSSAAAPLLLGFAESLATFIGGKTTPLNVTNEWAANPPAGSNNVSLTSLLTNTYPMLISKQQIQLLRTPFYADYAAPLARWAFADSYPDSALDDAIGNKTLFMNWFQTKILPPVSDPLQCSENLMIYIGSSGGQRPRNKYFSAPGAPTGFSTSRISPMSECPDFVFPVGQIASLSKITNHQEYFPVTIDIMASKGCDEWGIGGQLGTVISDNLNTKDTCLAYFYRQLEPSMRSADIKARRMRCYGHVLNLVARAFLFGKDADSFELESDINYMSGLAEQDLRHWRSKGPIGKLHNIVKFIRSSPQRSEYFKRIAHEQEYEGYRHCEESTAELEVLSNNETRWNSTYMMVERALRKQTDIGAFILALEGELDEMKRIPADDILSNEDWRVLGGVHEILKPLYLQTMRTQGWGKDDGHGRLWEVLVGMEYLLEHFEDWKGFYNEVTAETVRATNMDDLEPIGTPSASLRESESRPVRARRRPARFDDDETEYVGVEKPLAYEISQRGSLPADHRAYIRASINNGWKKLDEYYSKLGESPLFAAAVILHPRFGISWLEATWVTEEQLAWVRDAKAGIKNYFARWYHANQQKDNGQSEPAFLSMKAGREEDHYTQWINSRTKKTFATSGSVSELDKYFRLEPQDTQEPIRWWRHHKNSFPVLSSFALDVLAIPAMASNCERQFSLAKLTLTSQSLAMGADTLERIHCLRNWVRHGGVQLGGWIGN</sequence>
<dbReference type="Pfam" id="PF01425">
    <property type="entry name" value="Amidase"/>
    <property type="match status" value="1"/>
</dbReference>
<evidence type="ECO:0000313" key="6">
    <source>
        <dbReference type="Proteomes" id="UP001163105"/>
    </source>
</evidence>
<dbReference type="InterPro" id="IPR012337">
    <property type="entry name" value="RNaseH-like_sf"/>
</dbReference>
<dbReference type="AlphaFoldDB" id="A0AB34FDF0"/>
<dbReference type="SUPFAM" id="SSF75304">
    <property type="entry name" value="Amidase signature (AS) enzymes"/>
    <property type="match status" value="1"/>
</dbReference>
<evidence type="ECO:0000313" key="5">
    <source>
        <dbReference type="EMBL" id="KAJ6437054.1"/>
    </source>
</evidence>
<feature type="signal peptide" evidence="2">
    <location>
        <begin position="1"/>
        <end position="27"/>
    </location>
</feature>
<dbReference type="Proteomes" id="UP001163105">
    <property type="component" value="Unassembled WGS sequence"/>
</dbReference>
<evidence type="ECO:0000256" key="1">
    <source>
        <dbReference type="SAM" id="MobiDB-lite"/>
    </source>
</evidence>
<keyword evidence="5" id="KW-0413">Isomerase</keyword>
<evidence type="ECO:0000259" key="3">
    <source>
        <dbReference type="Pfam" id="PF01425"/>
    </source>
</evidence>
<dbReference type="GO" id="GO:0046983">
    <property type="term" value="F:protein dimerization activity"/>
    <property type="evidence" value="ECO:0007669"/>
    <property type="project" value="InterPro"/>
</dbReference>
<dbReference type="EMBL" id="JAQHRD010000014">
    <property type="protein sequence ID" value="KAJ6437054.1"/>
    <property type="molecule type" value="Genomic_DNA"/>
</dbReference>
<protein>
    <submittedName>
        <fullName evidence="5">Peptidyl-prolyl cis-trans isomerase-like 4</fullName>
    </submittedName>
</protein>
<dbReference type="InterPro" id="IPR023631">
    <property type="entry name" value="Amidase_dom"/>
</dbReference>
<dbReference type="Pfam" id="PF05699">
    <property type="entry name" value="Dimer_Tnp_hAT"/>
    <property type="match status" value="1"/>
</dbReference>
<name>A0AB34FDF0_9HYPO</name>
<comment type="caution">
    <text evidence="5">The sequence shown here is derived from an EMBL/GenBank/DDBJ whole genome shotgun (WGS) entry which is preliminary data.</text>
</comment>
<feature type="domain" description="Amidase" evidence="3">
    <location>
        <begin position="197"/>
        <end position="357"/>
    </location>
</feature>
<evidence type="ECO:0000259" key="4">
    <source>
        <dbReference type="Pfam" id="PF05699"/>
    </source>
</evidence>
<gene>
    <name evidence="5" type="ORF">O9K51_10351</name>
</gene>
<dbReference type="Gene3D" id="3.90.1300.10">
    <property type="entry name" value="Amidase signature (AS) domain"/>
    <property type="match status" value="1"/>
</dbReference>
<feature type="region of interest" description="Disordered" evidence="1">
    <location>
        <begin position="851"/>
        <end position="875"/>
    </location>
</feature>
<feature type="chain" id="PRO_5044336545" evidence="2">
    <location>
        <begin position="28"/>
        <end position="1117"/>
    </location>
</feature>
<organism evidence="5 6">
    <name type="scientific">Purpureocillium lavendulum</name>
    <dbReference type="NCBI Taxonomy" id="1247861"/>
    <lineage>
        <taxon>Eukaryota</taxon>
        <taxon>Fungi</taxon>
        <taxon>Dikarya</taxon>
        <taxon>Ascomycota</taxon>
        <taxon>Pezizomycotina</taxon>
        <taxon>Sordariomycetes</taxon>
        <taxon>Hypocreomycetidae</taxon>
        <taxon>Hypocreales</taxon>
        <taxon>Ophiocordycipitaceae</taxon>
        <taxon>Purpureocillium</taxon>
    </lineage>
</organism>
<dbReference type="InterPro" id="IPR008906">
    <property type="entry name" value="HATC_C_dom"/>
</dbReference>
<keyword evidence="6" id="KW-1185">Reference proteome</keyword>
<dbReference type="PANTHER" id="PTHR46310:SF7">
    <property type="entry name" value="AMIDASE 1"/>
    <property type="match status" value="1"/>
</dbReference>
<dbReference type="GO" id="GO:0016853">
    <property type="term" value="F:isomerase activity"/>
    <property type="evidence" value="ECO:0007669"/>
    <property type="project" value="UniProtKB-KW"/>
</dbReference>
<dbReference type="InterPro" id="IPR036928">
    <property type="entry name" value="AS_sf"/>
</dbReference>
<feature type="domain" description="HAT C-terminal dimerisation" evidence="4">
    <location>
        <begin position="1025"/>
        <end position="1104"/>
    </location>
</feature>
<dbReference type="SUPFAM" id="SSF53098">
    <property type="entry name" value="Ribonuclease H-like"/>
    <property type="match status" value="1"/>
</dbReference>
<dbReference type="PANTHER" id="PTHR46310">
    <property type="entry name" value="AMIDASE 1"/>
    <property type="match status" value="1"/>
</dbReference>
<proteinExistence type="predicted"/>
<accession>A0AB34FDF0</accession>
<reference evidence="5" key="1">
    <citation type="submission" date="2023-01" db="EMBL/GenBank/DDBJ databases">
        <title>The growth and conidiation of Purpureocillium lavendulum are regulated by nitrogen source and histone H3K14 acetylation.</title>
        <authorList>
            <person name="Tang P."/>
            <person name="Han J."/>
            <person name="Zhang C."/>
            <person name="Tang P."/>
            <person name="Qi F."/>
            <person name="Zhang K."/>
            <person name="Liang L."/>
        </authorList>
    </citation>
    <scope>NUCLEOTIDE SEQUENCE</scope>
    <source>
        <strain evidence="5">YMF1.00683</strain>
    </source>
</reference>
<keyword evidence="2" id="KW-0732">Signal</keyword>